<gene>
    <name evidence="1" type="ORF">B296_00001048</name>
</gene>
<organism evidence="1 2">
    <name type="scientific">Ensete ventricosum</name>
    <name type="common">Abyssinian banana</name>
    <name type="synonym">Musa ensete</name>
    <dbReference type="NCBI Taxonomy" id="4639"/>
    <lineage>
        <taxon>Eukaryota</taxon>
        <taxon>Viridiplantae</taxon>
        <taxon>Streptophyta</taxon>
        <taxon>Embryophyta</taxon>
        <taxon>Tracheophyta</taxon>
        <taxon>Spermatophyta</taxon>
        <taxon>Magnoliopsida</taxon>
        <taxon>Liliopsida</taxon>
        <taxon>Zingiberales</taxon>
        <taxon>Musaceae</taxon>
        <taxon>Ensete</taxon>
    </lineage>
</organism>
<protein>
    <submittedName>
        <fullName evidence="1">Uncharacterized protein</fullName>
    </submittedName>
</protein>
<evidence type="ECO:0000313" key="1">
    <source>
        <dbReference type="EMBL" id="RRT82118.1"/>
    </source>
</evidence>
<proteinExistence type="predicted"/>
<accession>A0A427B0R9</accession>
<reference evidence="1 2" key="1">
    <citation type="journal article" date="2014" name="Agronomy (Basel)">
        <title>A Draft Genome Sequence for Ensete ventricosum, the Drought-Tolerant Tree Against Hunger.</title>
        <authorList>
            <person name="Harrison J."/>
            <person name="Moore K.A."/>
            <person name="Paszkiewicz K."/>
            <person name="Jones T."/>
            <person name="Grant M."/>
            <person name="Ambacheew D."/>
            <person name="Muzemil S."/>
            <person name="Studholme D.J."/>
        </authorList>
    </citation>
    <scope>NUCLEOTIDE SEQUENCE [LARGE SCALE GENOMIC DNA]</scope>
</reference>
<name>A0A427B0R9_ENSVE</name>
<dbReference type="EMBL" id="AMZH03000761">
    <property type="protein sequence ID" value="RRT82118.1"/>
    <property type="molecule type" value="Genomic_DNA"/>
</dbReference>
<dbReference type="AlphaFoldDB" id="A0A427B0R9"/>
<comment type="caution">
    <text evidence="1">The sequence shown here is derived from an EMBL/GenBank/DDBJ whole genome shotgun (WGS) entry which is preliminary data.</text>
</comment>
<evidence type="ECO:0000313" key="2">
    <source>
        <dbReference type="Proteomes" id="UP000287651"/>
    </source>
</evidence>
<sequence>MKHSWNPAFSTSLPLRASKQAGPWWIPGDSRILRSASASEPPAAARTANAQRFLERFHPRLGGEAEGKSCGRLWSFEIVHGGGREGE</sequence>
<dbReference type="Proteomes" id="UP000287651">
    <property type="component" value="Unassembled WGS sequence"/>
</dbReference>